<feature type="domain" description="PIH1 N-terminal" evidence="3">
    <location>
        <begin position="56"/>
        <end position="175"/>
    </location>
</feature>
<name>A0AAD5XTQ6_9FUNG</name>
<dbReference type="PANTHER" id="PTHR22997">
    <property type="entry name" value="PIH1 DOMAIN-CONTAINING PROTEIN 1"/>
    <property type="match status" value="1"/>
</dbReference>
<evidence type="ECO:0000313" key="4">
    <source>
        <dbReference type="EMBL" id="KAJ3180725.1"/>
    </source>
</evidence>
<organism evidence="4 5">
    <name type="scientific">Geranomyces variabilis</name>
    <dbReference type="NCBI Taxonomy" id="109894"/>
    <lineage>
        <taxon>Eukaryota</taxon>
        <taxon>Fungi</taxon>
        <taxon>Fungi incertae sedis</taxon>
        <taxon>Chytridiomycota</taxon>
        <taxon>Chytridiomycota incertae sedis</taxon>
        <taxon>Chytridiomycetes</taxon>
        <taxon>Spizellomycetales</taxon>
        <taxon>Powellomycetaceae</taxon>
        <taxon>Geranomyces</taxon>
    </lineage>
</organism>
<evidence type="ECO:0000256" key="2">
    <source>
        <dbReference type="SAM" id="MobiDB-lite"/>
    </source>
</evidence>
<evidence type="ECO:0000313" key="5">
    <source>
        <dbReference type="Proteomes" id="UP001212152"/>
    </source>
</evidence>
<evidence type="ECO:0000256" key="1">
    <source>
        <dbReference type="ARBA" id="ARBA00008511"/>
    </source>
</evidence>
<feature type="region of interest" description="Disordered" evidence="2">
    <location>
        <begin position="180"/>
        <end position="199"/>
    </location>
</feature>
<feature type="region of interest" description="Disordered" evidence="2">
    <location>
        <begin position="212"/>
        <end position="247"/>
    </location>
</feature>
<sequence length="378" mass="41312">MHAPNEAADQAAHVWKQLDAMYAKSPKDYKSFISKLHREAEDLGIDNPLERVVRGRFCIQSAERKGRSSWRWFVNLCESARVKPPKDAQGAVSVVMSKARTGVEDDDDGSPYDVYDAVVNPSIIRDAQADAKFRADLIELALGCVEESFGVKLDRAGIKITKDTYKGLYGWDDVRGRPLKHGVESAQPPDPFGSATTPATTMLTPQSLLARFRGSNSDSDSDNDEGDKTSRAASRIPLLRVPPRENAVAPAAGAIQDLNKLTPHDDGDDKDPAVAVEPRHVEGRSDDGSWVLEVQLPNSTTAIDIHATVLSRPPSSSASSSTISMKTQSCRLTRSIPADTDAALARARFLARCSVLQIMVPRQDAVRELVAEERTRRV</sequence>
<dbReference type="PANTHER" id="PTHR22997:SF0">
    <property type="entry name" value="PIH1 DOMAIN-CONTAINING PROTEIN 1"/>
    <property type="match status" value="1"/>
</dbReference>
<keyword evidence="5" id="KW-1185">Reference proteome</keyword>
<comment type="caution">
    <text evidence="4">The sequence shown here is derived from an EMBL/GenBank/DDBJ whole genome shotgun (WGS) entry which is preliminary data.</text>
</comment>
<proteinExistence type="inferred from homology"/>
<dbReference type="Pfam" id="PF08190">
    <property type="entry name" value="PIH1"/>
    <property type="match status" value="1"/>
</dbReference>
<dbReference type="InterPro" id="IPR050734">
    <property type="entry name" value="PIH1/Kintoun_subfamily"/>
</dbReference>
<dbReference type="AlphaFoldDB" id="A0AAD5XTQ6"/>
<evidence type="ECO:0000259" key="3">
    <source>
        <dbReference type="Pfam" id="PF08190"/>
    </source>
</evidence>
<reference evidence="4" key="1">
    <citation type="submission" date="2020-05" db="EMBL/GenBank/DDBJ databases">
        <title>Phylogenomic resolution of chytrid fungi.</title>
        <authorList>
            <person name="Stajich J.E."/>
            <person name="Amses K."/>
            <person name="Simmons R."/>
            <person name="Seto K."/>
            <person name="Myers J."/>
            <person name="Bonds A."/>
            <person name="Quandt C.A."/>
            <person name="Barry K."/>
            <person name="Liu P."/>
            <person name="Grigoriev I."/>
            <person name="Longcore J.E."/>
            <person name="James T.Y."/>
        </authorList>
    </citation>
    <scope>NUCLEOTIDE SEQUENCE</scope>
    <source>
        <strain evidence="4">JEL0379</strain>
    </source>
</reference>
<dbReference type="GO" id="GO:0005737">
    <property type="term" value="C:cytoplasm"/>
    <property type="evidence" value="ECO:0007669"/>
    <property type="project" value="TreeGrafter"/>
</dbReference>
<dbReference type="Proteomes" id="UP001212152">
    <property type="component" value="Unassembled WGS sequence"/>
</dbReference>
<comment type="similarity">
    <text evidence="1">Belongs to the PIH1 family.</text>
</comment>
<accession>A0AAD5XTQ6</accession>
<dbReference type="EMBL" id="JADGJQ010000015">
    <property type="protein sequence ID" value="KAJ3180725.1"/>
    <property type="molecule type" value="Genomic_DNA"/>
</dbReference>
<dbReference type="InterPro" id="IPR012981">
    <property type="entry name" value="PIH1_N"/>
</dbReference>
<protein>
    <submittedName>
        <fullName evidence="4">PIH1 domain-containing protein 2</fullName>
    </submittedName>
</protein>
<gene>
    <name evidence="4" type="primary">PIH1D2</name>
    <name evidence="4" type="ORF">HDU87_001838</name>
</gene>